<feature type="compositionally biased region" description="Low complexity" evidence="1">
    <location>
        <begin position="954"/>
        <end position="974"/>
    </location>
</feature>
<gene>
    <name evidence="2" type="ORF">PGLA1383_LOCUS49858</name>
</gene>
<feature type="region of interest" description="Disordered" evidence="1">
    <location>
        <begin position="683"/>
        <end position="721"/>
    </location>
</feature>
<feature type="region of interest" description="Disordered" evidence="1">
    <location>
        <begin position="737"/>
        <end position="774"/>
    </location>
</feature>
<feature type="region of interest" description="Disordered" evidence="1">
    <location>
        <begin position="613"/>
        <end position="644"/>
    </location>
</feature>
<feature type="compositionally biased region" description="Low complexity" evidence="1">
    <location>
        <begin position="555"/>
        <end position="571"/>
    </location>
</feature>
<feature type="compositionally biased region" description="Low complexity" evidence="1">
    <location>
        <begin position="49"/>
        <end position="58"/>
    </location>
</feature>
<feature type="compositionally biased region" description="Low complexity" evidence="1">
    <location>
        <begin position="740"/>
        <end position="767"/>
    </location>
</feature>
<feature type="compositionally biased region" description="Low complexity" evidence="1">
    <location>
        <begin position="459"/>
        <end position="471"/>
    </location>
</feature>
<feature type="compositionally biased region" description="Polar residues" evidence="1">
    <location>
        <begin position="1285"/>
        <end position="1297"/>
    </location>
</feature>
<evidence type="ECO:0000256" key="1">
    <source>
        <dbReference type="SAM" id="MobiDB-lite"/>
    </source>
</evidence>
<reference evidence="2" key="1">
    <citation type="submission" date="2021-02" db="EMBL/GenBank/DDBJ databases">
        <authorList>
            <person name="Dougan E. K."/>
            <person name="Rhodes N."/>
            <person name="Thang M."/>
            <person name="Chan C."/>
        </authorList>
    </citation>
    <scope>NUCLEOTIDE SEQUENCE</scope>
</reference>
<feature type="compositionally biased region" description="Low complexity" evidence="1">
    <location>
        <begin position="1231"/>
        <end position="1243"/>
    </location>
</feature>
<feature type="region of interest" description="Disordered" evidence="1">
    <location>
        <begin position="555"/>
        <end position="590"/>
    </location>
</feature>
<dbReference type="Proteomes" id="UP000654075">
    <property type="component" value="Unassembled WGS sequence"/>
</dbReference>
<dbReference type="PANTHER" id="PTHR23353">
    <property type="entry name" value="RAB-GAP/TBC-RELATED"/>
    <property type="match status" value="1"/>
</dbReference>
<feature type="compositionally biased region" description="Low complexity" evidence="1">
    <location>
        <begin position="912"/>
        <end position="930"/>
    </location>
</feature>
<feature type="compositionally biased region" description="Polar residues" evidence="1">
    <location>
        <begin position="1216"/>
        <end position="1230"/>
    </location>
</feature>
<feature type="compositionally biased region" description="Low complexity" evidence="1">
    <location>
        <begin position="257"/>
        <end position="286"/>
    </location>
</feature>
<feature type="region of interest" description="Disordered" evidence="1">
    <location>
        <begin position="340"/>
        <end position="368"/>
    </location>
</feature>
<dbReference type="EMBL" id="CAJNNV010030934">
    <property type="protein sequence ID" value="CAE8634195.1"/>
    <property type="molecule type" value="Genomic_DNA"/>
</dbReference>
<feature type="region of interest" description="Disordered" evidence="1">
    <location>
        <begin position="1338"/>
        <end position="1359"/>
    </location>
</feature>
<feature type="compositionally biased region" description="Polar residues" evidence="1">
    <location>
        <begin position="76"/>
        <end position="93"/>
    </location>
</feature>
<feature type="compositionally biased region" description="Polar residues" evidence="1">
    <location>
        <begin position="242"/>
        <end position="256"/>
    </location>
</feature>
<evidence type="ECO:0000313" key="2">
    <source>
        <dbReference type="EMBL" id="CAE8634195.1"/>
    </source>
</evidence>
<comment type="caution">
    <text evidence="2">The sequence shown here is derived from an EMBL/GenBank/DDBJ whole genome shotgun (WGS) entry which is preliminary data.</text>
</comment>
<dbReference type="InterPro" id="IPR053019">
    <property type="entry name" value="GATA_zinc_finger"/>
</dbReference>
<feature type="region of interest" description="Disordered" evidence="1">
    <location>
        <begin position="49"/>
        <end position="93"/>
    </location>
</feature>
<feature type="region of interest" description="Disordered" evidence="1">
    <location>
        <begin position="912"/>
        <end position="990"/>
    </location>
</feature>
<feature type="compositionally biased region" description="Low complexity" evidence="1">
    <location>
        <begin position="348"/>
        <end position="361"/>
    </location>
</feature>
<organism evidence="2 3">
    <name type="scientific">Polarella glacialis</name>
    <name type="common">Dinoflagellate</name>
    <dbReference type="NCBI Taxonomy" id="89957"/>
    <lineage>
        <taxon>Eukaryota</taxon>
        <taxon>Sar</taxon>
        <taxon>Alveolata</taxon>
        <taxon>Dinophyceae</taxon>
        <taxon>Suessiales</taxon>
        <taxon>Suessiaceae</taxon>
        <taxon>Polarella</taxon>
    </lineage>
</organism>
<feature type="compositionally biased region" description="Basic and acidic residues" evidence="1">
    <location>
        <begin position="63"/>
        <end position="75"/>
    </location>
</feature>
<name>A0A813H962_POLGL</name>
<sequence length="1359" mass="143558">MARAVGEAAAAKVAEEAAVEASSAEEAVAANVAEEAAAARALEEAMLAQAAEEAAGEATTEEWEQRVSGEHEHECSSQSQGEDNLECSSQSQGEDIFETGEEWVATAVQEIGQNLDDVLALDSSGISNVSWELCDGDAELQTEDQLTGRRNSFPEVTEEFSANTSRSPQALPQTPPQWLQLPPVGLRTSLFAAPTVEDVGEEQVAGEEPLVGEEKLVAIAQPVVVLSERNDLSMPDSHPEITPQSRNFTEEVSTEGSDNNNENNSSSNSSNSKNNNNNSHIIDNNNNSKLMVQAVDTRALKAMLEARAAKTTRALADATAEADLAWLASAAEQAVVTANNTNDDHDNNNNSNNANINNSSIKADPPYTSEEEAIARDAEVDMTSEEVVAEVTETVVEVPSNVVEVLETFVEVTETAVSVSTKTAEQEAFVEVAEITTETTAVAEPKAADTAEEAEAEQQDMAAATASAAPEVTNPIEATPNAPQEEASNEERLPESSCTATAAEEPAENNNNNNNDIDIIDSVAGEAAATDSKATEGTIVAAALATAAASDTTESTAELLSSAEPASADPDAVVESLQPPQDSQVEKTEKDAITNATSQLVVLLRQPLVRRVGPCTPISTCRDGPEEDEEEQANEAQADLDSRRSLDGELQAAEQRGPRTNLPAEGFVAEMVKQYSRPRLDGSLQAAEEPEVNEEVSQNPGNSLPPALPPPNTESYDFVPLPTKRSSISLPACISKKDISNNNSNNNNNNNNNNNESAAAAAASGSAETAPGSGGIRPGASFSISLCTNEVLESGPVAPARGPVLKGLAGLAAQQPAAFAAGSPRFTLTPGRRQCLLGTELAQPAFGGCVSASKSPAAARSSNFTTTSSSTYIQAGRISPDRRLPAESSVWLRASPLPCTRVMQSAEAEFGSGLAQSSSSPAQARQLSPATRVARVETLRARTPPPGYRFPRFVQQQPQQQPQQRQQQQPVRVRSPAAQEVSLSSPGSPGEFAFESNNAFGNACRPVSTSAARVRVSAAATVWRTADSNSARMVCQPISAAMNTSMLASRTSIVFSEGRQASPSPAPLLMRRRVATPREVEQARGDSRLVTVADVLLKSPSSPAAPGNRSNSLNQSKSNLDASCLAAKDARAMVSKPQSSVTRTYSADLLAARRAATLKATRSIAQMISTPRAPIARAQTPSQDTAPRGCPTWEPMSRTMSPAPNVCRPVTPPPSTSRHLNPTPSTSRHFSPTSSTATTPCASRPLTPNSSAARPFATLRSNAALSGHEPSPRRGTVVAVRGQQPVRSPSQPAQTSQEPKRSGIATPMRPLVQPPTMRAAAVIQNPQRQLYDLQQQRLEQQRLSKKSPLGSPAWPCRDC</sequence>
<feature type="region of interest" description="Disordered" evidence="1">
    <location>
        <begin position="440"/>
        <end position="517"/>
    </location>
</feature>
<keyword evidence="3" id="KW-1185">Reference proteome</keyword>
<accession>A0A813H962</accession>
<proteinExistence type="predicted"/>
<evidence type="ECO:0000313" key="3">
    <source>
        <dbReference type="Proteomes" id="UP000654075"/>
    </source>
</evidence>
<feature type="region of interest" description="Disordered" evidence="1">
    <location>
        <begin position="1176"/>
        <end position="1313"/>
    </location>
</feature>
<feature type="region of interest" description="Disordered" evidence="1">
    <location>
        <begin position="230"/>
        <end position="286"/>
    </location>
</feature>
<protein>
    <submittedName>
        <fullName evidence="2">Uncharacterized protein</fullName>
    </submittedName>
</protein>